<name>A0AAD7D4U1_MYCRO</name>
<proteinExistence type="predicted"/>
<dbReference type="InterPro" id="IPR003615">
    <property type="entry name" value="HNH_nuc"/>
</dbReference>
<dbReference type="Pfam" id="PF13391">
    <property type="entry name" value="HNH_2"/>
    <property type="match status" value="1"/>
</dbReference>
<dbReference type="EMBL" id="JARKIE010000140">
    <property type="protein sequence ID" value="KAJ7677244.1"/>
    <property type="molecule type" value="Genomic_DNA"/>
</dbReference>
<dbReference type="Proteomes" id="UP001221757">
    <property type="component" value="Unassembled WGS sequence"/>
</dbReference>
<evidence type="ECO:0000313" key="3">
    <source>
        <dbReference type="EMBL" id="KAJ7677244.1"/>
    </source>
</evidence>
<accession>A0AAD7D4U1</accession>
<evidence type="ECO:0000259" key="2">
    <source>
        <dbReference type="Pfam" id="PF13391"/>
    </source>
</evidence>
<feature type="region of interest" description="Disordered" evidence="1">
    <location>
        <begin position="304"/>
        <end position="344"/>
    </location>
</feature>
<evidence type="ECO:0000256" key="1">
    <source>
        <dbReference type="SAM" id="MobiDB-lite"/>
    </source>
</evidence>
<protein>
    <recommendedName>
        <fullName evidence="2">HNH nuclease domain-containing protein</fullName>
    </recommendedName>
</protein>
<organism evidence="3 4">
    <name type="scientific">Mycena rosella</name>
    <name type="common">Pink bonnet</name>
    <name type="synonym">Agaricus rosellus</name>
    <dbReference type="NCBI Taxonomy" id="1033263"/>
    <lineage>
        <taxon>Eukaryota</taxon>
        <taxon>Fungi</taxon>
        <taxon>Dikarya</taxon>
        <taxon>Basidiomycota</taxon>
        <taxon>Agaricomycotina</taxon>
        <taxon>Agaricomycetes</taxon>
        <taxon>Agaricomycetidae</taxon>
        <taxon>Agaricales</taxon>
        <taxon>Marasmiineae</taxon>
        <taxon>Mycenaceae</taxon>
        <taxon>Mycena</taxon>
    </lineage>
</organism>
<keyword evidence="4" id="KW-1185">Reference proteome</keyword>
<evidence type="ECO:0000313" key="4">
    <source>
        <dbReference type="Proteomes" id="UP001221757"/>
    </source>
</evidence>
<feature type="domain" description="HNH nuclease" evidence="2">
    <location>
        <begin position="164"/>
        <end position="228"/>
    </location>
</feature>
<feature type="compositionally biased region" description="Gly residues" evidence="1">
    <location>
        <begin position="309"/>
        <end position="329"/>
    </location>
</feature>
<comment type="caution">
    <text evidence="3">The sequence shown here is derived from an EMBL/GenBank/DDBJ whole genome shotgun (WGS) entry which is preliminary data.</text>
</comment>
<reference evidence="3" key="1">
    <citation type="submission" date="2023-03" db="EMBL/GenBank/DDBJ databases">
        <title>Massive genome expansion in bonnet fungi (Mycena s.s.) driven by repeated elements and novel gene families across ecological guilds.</title>
        <authorList>
            <consortium name="Lawrence Berkeley National Laboratory"/>
            <person name="Harder C.B."/>
            <person name="Miyauchi S."/>
            <person name="Viragh M."/>
            <person name="Kuo A."/>
            <person name="Thoen E."/>
            <person name="Andreopoulos B."/>
            <person name="Lu D."/>
            <person name="Skrede I."/>
            <person name="Drula E."/>
            <person name="Henrissat B."/>
            <person name="Morin E."/>
            <person name="Kohler A."/>
            <person name="Barry K."/>
            <person name="LaButti K."/>
            <person name="Morin E."/>
            <person name="Salamov A."/>
            <person name="Lipzen A."/>
            <person name="Mereny Z."/>
            <person name="Hegedus B."/>
            <person name="Baldrian P."/>
            <person name="Stursova M."/>
            <person name="Weitz H."/>
            <person name="Taylor A."/>
            <person name="Grigoriev I.V."/>
            <person name="Nagy L.G."/>
            <person name="Martin F."/>
            <person name="Kauserud H."/>
        </authorList>
    </citation>
    <scope>NUCLEOTIDE SEQUENCE</scope>
    <source>
        <strain evidence="3">CBHHK067</strain>
    </source>
</reference>
<dbReference type="AlphaFoldDB" id="A0AAD7D4U1"/>
<sequence length="428" mass="47000">MAPVSIKTAKPVKKARPIVGRIIVYHSAYEGALLRLTVYSRDDETVAPGLPLKLVRDACFIVANNTDGNLEQRHRDEAGVVRSRTPVVLEVDALLTPGEYTYRVNGIPCGFILFQEETTWTPPYTLRTHWQDVDGLSISANLNMIREETASAASGNVKILDKACVMTGALDRLHASHLVPEAEEDWWVTHNMFHSAGPTANTSTTVSSNLISLRSDLNGAGFDDAHFVLYPYAGKWVTLFVSPGSPDLALEYDFRAIRMPQRIQPLFLWARFAWNIFKLMGEELELMAQDGCIKHEQPRLLKRKARAQGGRGVSGAGGNGSSGAGGSGGPETCEGPPAQREGDMQAKVEGSLRAPYRFPSAQIDAWETIEEDMKENGIESMGPIYVGLAQTWRVAEKYLQDNPAVSAVRGNEFAPEEDDEQDLTGLEP</sequence>
<gene>
    <name evidence="3" type="ORF">B0H17DRAFT_1139749</name>
</gene>
<feature type="region of interest" description="Disordered" evidence="1">
    <location>
        <begin position="405"/>
        <end position="428"/>
    </location>
</feature>